<keyword evidence="19" id="KW-1185">Reference proteome</keyword>
<dbReference type="PROSITE" id="PS50249">
    <property type="entry name" value="MPN"/>
    <property type="match status" value="1"/>
</dbReference>
<keyword evidence="4" id="KW-0378">Hydrolase</keyword>
<keyword evidence="10" id="KW-0539">Nucleus</keyword>
<evidence type="ECO:0000313" key="18">
    <source>
        <dbReference type="EnsemblMetazoa" id="G215.2:cds"/>
    </source>
</evidence>
<dbReference type="OMA" id="TNPPWML"/>
<keyword evidence="2" id="KW-0645">Protease</keyword>
<dbReference type="EnsemblMetazoa" id="G215.2">
    <property type="protein sequence ID" value="G215.2:cds"/>
    <property type="gene ID" value="G215"/>
</dbReference>
<dbReference type="InterPro" id="IPR037518">
    <property type="entry name" value="MPN"/>
</dbReference>
<dbReference type="PROSITE" id="PS50934">
    <property type="entry name" value="SWIRM"/>
    <property type="match status" value="1"/>
</dbReference>
<evidence type="ECO:0000259" key="17">
    <source>
        <dbReference type="PROSITE" id="PS51294"/>
    </source>
</evidence>
<keyword evidence="9" id="KW-0804">Transcription</keyword>
<evidence type="ECO:0000256" key="11">
    <source>
        <dbReference type="ARBA" id="ARBA00032256"/>
    </source>
</evidence>
<protein>
    <recommendedName>
        <fullName evidence="11">Myb-like, SWIRM and MPN domain-containing protein 1</fullName>
    </recommendedName>
</protein>
<evidence type="ECO:0000256" key="8">
    <source>
        <dbReference type="ARBA" id="ARBA00023125"/>
    </source>
</evidence>
<dbReference type="InterPro" id="IPR007526">
    <property type="entry name" value="SWIRM"/>
</dbReference>
<dbReference type="PANTHER" id="PTHR10410">
    <property type="entry name" value="EUKARYOTIC TRANSLATION INITIATION FACTOR 3 -RELATED"/>
    <property type="match status" value="1"/>
</dbReference>
<evidence type="ECO:0000256" key="4">
    <source>
        <dbReference type="ARBA" id="ARBA00022801"/>
    </source>
</evidence>
<dbReference type="InterPro" id="IPR036388">
    <property type="entry name" value="WH-like_DNA-bd_sf"/>
</dbReference>
<dbReference type="InterPro" id="IPR000555">
    <property type="entry name" value="JAMM/MPN+_dom"/>
</dbReference>
<dbReference type="GO" id="GO:0008237">
    <property type="term" value="F:metallopeptidase activity"/>
    <property type="evidence" value="ECO:0007669"/>
    <property type="project" value="UniProtKB-KW"/>
</dbReference>
<dbReference type="Gene3D" id="3.40.140.10">
    <property type="entry name" value="Cytidine Deaminase, domain 2"/>
    <property type="match status" value="1"/>
</dbReference>
<dbReference type="PROSITE" id="PS51293">
    <property type="entry name" value="SANT"/>
    <property type="match status" value="1"/>
</dbReference>
<dbReference type="CDD" id="cd00167">
    <property type="entry name" value="SANT"/>
    <property type="match status" value="1"/>
</dbReference>
<evidence type="ECO:0000256" key="6">
    <source>
        <dbReference type="ARBA" id="ARBA00023015"/>
    </source>
</evidence>
<feature type="region of interest" description="Disordered" evidence="12">
    <location>
        <begin position="215"/>
        <end position="265"/>
    </location>
</feature>
<evidence type="ECO:0000259" key="14">
    <source>
        <dbReference type="PROSITE" id="PS50249"/>
    </source>
</evidence>
<dbReference type="InterPro" id="IPR001005">
    <property type="entry name" value="SANT/Myb"/>
</dbReference>
<evidence type="ECO:0000256" key="9">
    <source>
        <dbReference type="ARBA" id="ARBA00023163"/>
    </source>
</evidence>
<evidence type="ECO:0000259" key="15">
    <source>
        <dbReference type="PROSITE" id="PS50934"/>
    </source>
</evidence>
<dbReference type="GO" id="GO:0006508">
    <property type="term" value="P:proteolysis"/>
    <property type="evidence" value="ECO:0007669"/>
    <property type="project" value="UniProtKB-KW"/>
</dbReference>
<dbReference type="GO" id="GO:0046872">
    <property type="term" value="F:metal ion binding"/>
    <property type="evidence" value="ECO:0007669"/>
    <property type="project" value="UniProtKB-KW"/>
</dbReference>
<dbReference type="Proteomes" id="UP000005408">
    <property type="component" value="Unassembled WGS sequence"/>
</dbReference>
<feature type="domain" description="HTH myb-type" evidence="17">
    <location>
        <begin position="91"/>
        <end position="145"/>
    </location>
</feature>
<keyword evidence="7" id="KW-0482">Metalloprotease</keyword>
<dbReference type="SMART" id="SM00717">
    <property type="entry name" value="SANT"/>
    <property type="match status" value="1"/>
</dbReference>
<evidence type="ECO:0000259" key="13">
    <source>
        <dbReference type="PROSITE" id="PS50090"/>
    </source>
</evidence>
<feature type="domain" description="MPN" evidence="14">
    <location>
        <begin position="646"/>
        <end position="780"/>
    </location>
</feature>
<dbReference type="AlphaFoldDB" id="A0A8W8JXK4"/>
<feature type="domain" description="Myb-like" evidence="13">
    <location>
        <begin position="91"/>
        <end position="141"/>
    </location>
</feature>
<accession>A0A8W8JXK4</accession>
<dbReference type="InterPro" id="IPR050242">
    <property type="entry name" value="JAMM_MPN+_peptidase_M67A"/>
</dbReference>
<feature type="region of interest" description="Disordered" evidence="12">
    <location>
        <begin position="395"/>
        <end position="416"/>
    </location>
</feature>
<keyword evidence="5" id="KW-0862">Zinc</keyword>
<feature type="compositionally biased region" description="Acidic residues" evidence="12">
    <location>
        <begin position="337"/>
        <end position="355"/>
    </location>
</feature>
<dbReference type="InterPro" id="IPR009057">
    <property type="entry name" value="Homeodomain-like_sf"/>
</dbReference>
<evidence type="ECO:0000313" key="19">
    <source>
        <dbReference type="Proteomes" id="UP000005408"/>
    </source>
</evidence>
<evidence type="ECO:0000259" key="16">
    <source>
        <dbReference type="PROSITE" id="PS51293"/>
    </source>
</evidence>
<dbReference type="Pfam" id="PF01398">
    <property type="entry name" value="JAB"/>
    <property type="match status" value="1"/>
</dbReference>
<dbReference type="SUPFAM" id="SSF102712">
    <property type="entry name" value="JAB1/MPN domain"/>
    <property type="match status" value="1"/>
</dbReference>
<organism evidence="18 19">
    <name type="scientific">Magallana gigas</name>
    <name type="common">Pacific oyster</name>
    <name type="synonym">Crassostrea gigas</name>
    <dbReference type="NCBI Taxonomy" id="29159"/>
    <lineage>
        <taxon>Eukaryota</taxon>
        <taxon>Metazoa</taxon>
        <taxon>Spiralia</taxon>
        <taxon>Lophotrochozoa</taxon>
        <taxon>Mollusca</taxon>
        <taxon>Bivalvia</taxon>
        <taxon>Autobranchia</taxon>
        <taxon>Pteriomorphia</taxon>
        <taxon>Ostreida</taxon>
        <taxon>Ostreoidea</taxon>
        <taxon>Ostreidae</taxon>
        <taxon>Magallana</taxon>
    </lineage>
</organism>
<sequence length="896" mass="100901">MAEDGEIDIEGDFEFKLDVDSDIYDELPSKSANLLPEYTNPAWMLEQGWTMDTFDEKSKATIEKMLQEEHYYTNGKGSPRRVKNPRLLSKKSQIQKQPWTEDEKIMFEKYLEVFGRSWSKIAELMPNRTSLQVKNYAQQYFKQKAKEESKPMEPCVSLSTVPSTSSEADNSVKDVLSLVTTAQTTVTTVTKQRISSPSKGSMLAKMLINHSASKCRETSKPGNQGSLGVPKVSESLGRKRETTAKSVHKPLVTKHRKTETAPKVPSKVQITVNPVSGSISSTQSMPKPNPSSLQVVTLSSSGIGQLSPSLESRLQQSTGVIENLDRFCAVADIVAEDEDEDEDGEIDIENEDEENPILKSRSASPNSVYEQLIRAANLNKSPEKVRNKEVLIEPEKSPEVASNQNEAVSPQNTEKEAEMIQDTPDIAHELYKQKSSNSVVLWNGEVMDLPIPTQEVVVDQELVTEEERHIHADFFDGRPSKTLERYLRIRNYILDTWKKCKPGYLNKTCVRPGLKNCGDVNCIGRIHTYLECIGAINFGCEQACYNQTSKPTLQLCRDRPSRDAIIKVNFSKLESMRPRKRRIRNEYGQWVDEKELQGKTIQHQEKAAIKENQAKVPKTPKVPFLDPFKLVPCHHFSQEKPAPFYVEIHNTALIIMDIHAHVSKTEVIGMLGGCFHGDDQHLEITMAIPCNSISTGLQCEMDPVSQTFACEEINNNRMNVVGWYHSHPTFNPNPSIRDIETQLKFQDYFAQGGFSFIGVIVSPYNRTSPGMCSEFQCLTISSEISPVDKCNMPYSFNYGMIMQPLQSELVMRSINMLAEKYSHDRNRVELLQPYLGDTSCLSKMLESLKDSLEPNSEESTQFLEIVSEIFIMAFGPGKVEARAVPDPELLVSPPDG</sequence>
<keyword evidence="8" id="KW-0238">DNA-binding</keyword>
<dbReference type="FunFam" id="1.10.10.60:FF:000151">
    <property type="entry name" value="histone H2A deubiquitinase MYSM1 isoform X2"/>
    <property type="match status" value="1"/>
</dbReference>
<dbReference type="OrthoDB" id="7464992at2759"/>
<dbReference type="Pfam" id="PF04433">
    <property type="entry name" value="SWIRM"/>
    <property type="match status" value="1"/>
</dbReference>
<evidence type="ECO:0000256" key="12">
    <source>
        <dbReference type="SAM" id="MobiDB-lite"/>
    </source>
</evidence>
<evidence type="ECO:0000256" key="3">
    <source>
        <dbReference type="ARBA" id="ARBA00022723"/>
    </source>
</evidence>
<proteinExistence type="inferred from homology"/>
<dbReference type="SUPFAM" id="SSF46689">
    <property type="entry name" value="Homeodomain-like"/>
    <property type="match status" value="2"/>
</dbReference>
<evidence type="ECO:0000256" key="5">
    <source>
        <dbReference type="ARBA" id="ARBA00022833"/>
    </source>
</evidence>
<evidence type="ECO:0000256" key="10">
    <source>
        <dbReference type="ARBA" id="ARBA00023242"/>
    </source>
</evidence>
<keyword evidence="6" id="KW-0805">Transcription regulation</keyword>
<feature type="compositionally biased region" description="Basic residues" evidence="12">
    <location>
        <begin position="246"/>
        <end position="257"/>
    </location>
</feature>
<feature type="compositionally biased region" description="Polar residues" evidence="12">
    <location>
        <begin position="400"/>
        <end position="412"/>
    </location>
</feature>
<dbReference type="Gene3D" id="1.10.10.10">
    <property type="entry name" value="Winged helix-like DNA-binding domain superfamily/Winged helix DNA-binding domain"/>
    <property type="match status" value="1"/>
</dbReference>
<keyword evidence="3" id="KW-0479">Metal-binding</keyword>
<dbReference type="InterPro" id="IPR017884">
    <property type="entry name" value="SANT_dom"/>
</dbReference>
<dbReference type="PROSITE" id="PS50090">
    <property type="entry name" value="MYB_LIKE"/>
    <property type="match status" value="1"/>
</dbReference>
<comment type="similarity">
    <text evidence="1">Belongs to the peptidase M67A family. MYSM1 subfamily.</text>
</comment>
<evidence type="ECO:0000256" key="2">
    <source>
        <dbReference type="ARBA" id="ARBA00022670"/>
    </source>
</evidence>
<evidence type="ECO:0000256" key="7">
    <source>
        <dbReference type="ARBA" id="ARBA00023049"/>
    </source>
</evidence>
<dbReference type="Gene3D" id="1.10.10.60">
    <property type="entry name" value="Homeodomain-like"/>
    <property type="match status" value="1"/>
</dbReference>
<evidence type="ECO:0000256" key="1">
    <source>
        <dbReference type="ARBA" id="ARBA00007194"/>
    </source>
</evidence>
<name>A0A8W8JXK4_MAGGI</name>
<dbReference type="InterPro" id="IPR017930">
    <property type="entry name" value="Myb_dom"/>
</dbReference>
<dbReference type="PROSITE" id="PS51294">
    <property type="entry name" value="HTH_MYB"/>
    <property type="match status" value="1"/>
</dbReference>
<feature type="region of interest" description="Disordered" evidence="12">
    <location>
        <begin position="337"/>
        <end position="364"/>
    </location>
</feature>
<reference evidence="18" key="1">
    <citation type="submission" date="2022-08" db="UniProtKB">
        <authorList>
            <consortium name="EnsemblMetazoa"/>
        </authorList>
    </citation>
    <scope>IDENTIFICATION</scope>
    <source>
        <strain evidence="18">05x7-T-G4-1.051#20</strain>
    </source>
</reference>
<feature type="domain" description="SANT" evidence="16">
    <location>
        <begin position="94"/>
        <end position="145"/>
    </location>
</feature>
<dbReference type="CDD" id="cd08067">
    <property type="entry name" value="MPN_2A_DUB"/>
    <property type="match status" value="1"/>
</dbReference>
<dbReference type="GO" id="GO:0003677">
    <property type="term" value="F:DNA binding"/>
    <property type="evidence" value="ECO:0007669"/>
    <property type="project" value="UniProtKB-KW"/>
</dbReference>
<feature type="domain" description="SWIRM" evidence="15">
    <location>
        <begin position="449"/>
        <end position="547"/>
    </location>
</feature>
<dbReference type="Pfam" id="PF00249">
    <property type="entry name" value="Myb_DNA-binding"/>
    <property type="match status" value="1"/>
</dbReference>